<accession>W9UTI3</accession>
<feature type="domain" description="HipA-like C-terminal" evidence="4">
    <location>
        <begin position="163"/>
        <end position="392"/>
    </location>
</feature>
<dbReference type="Pfam" id="PF13657">
    <property type="entry name" value="Couple_hipA"/>
    <property type="match status" value="1"/>
</dbReference>
<evidence type="ECO:0000259" key="5">
    <source>
        <dbReference type="Pfam" id="PF13657"/>
    </source>
</evidence>
<dbReference type="Pfam" id="PF07804">
    <property type="entry name" value="HipA_C"/>
    <property type="match status" value="1"/>
</dbReference>
<dbReference type="PANTHER" id="PTHR37419">
    <property type="entry name" value="SERINE/THREONINE-PROTEIN KINASE TOXIN HIPA"/>
    <property type="match status" value="1"/>
</dbReference>
<dbReference type="Gene3D" id="1.10.1070.20">
    <property type="match status" value="1"/>
</dbReference>
<dbReference type="InterPro" id="IPR017508">
    <property type="entry name" value="HipA_N1"/>
</dbReference>
<keyword evidence="6" id="KW-0238">DNA-binding</keyword>
<dbReference type="AlphaFoldDB" id="W9UTI3"/>
<comment type="caution">
    <text evidence="6">The sequence shown here is derived from an EMBL/GenBank/DDBJ whole genome shotgun (WGS) entry which is preliminary data.</text>
</comment>
<dbReference type="PATRIC" id="fig|1229521.3.peg.2640"/>
<reference evidence="7" key="1">
    <citation type="submission" date="2012-11" db="EMBL/GenBank/DDBJ databases">
        <authorList>
            <person name="Singh A."/>
            <person name="Pinnaka A.K."/>
            <person name="Vaidya B."/>
        </authorList>
    </citation>
    <scope>NUCLEOTIDE SEQUENCE [LARGE SCALE GENOMIC DNA]</scope>
    <source>
        <strain evidence="7">AK23</strain>
    </source>
</reference>
<organism evidence="6 7">
    <name type="scientific">Nitrincola nitratireducens</name>
    <dbReference type="NCBI Taxonomy" id="1229521"/>
    <lineage>
        <taxon>Bacteria</taxon>
        <taxon>Pseudomonadati</taxon>
        <taxon>Pseudomonadota</taxon>
        <taxon>Gammaproteobacteria</taxon>
        <taxon>Oceanospirillales</taxon>
        <taxon>Oceanospirillaceae</taxon>
        <taxon>Nitrincola</taxon>
    </lineage>
</organism>
<keyword evidence="3" id="KW-0418">Kinase</keyword>
<evidence type="ECO:0000313" key="7">
    <source>
        <dbReference type="Proteomes" id="UP000019464"/>
    </source>
</evidence>
<evidence type="ECO:0000313" key="6">
    <source>
        <dbReference type="EMBL" id="EXJ10543.1"/>
    </source>
</evidence>
<protein>
    <submittedName>
        <fullName evidence="6">Putative DNA-binding transcriptional regulator</fullName>
    </submittedName>
</protein>
<keyword evidence="2" id="KW-0808">Transferase</keyword>
<keyword evidence="7" id="KW-1185">Reference proteome</keyword>
<dbReference type="PANTHER" id="PTHR37419:SF8">
    <property type="entry name" value="TOXIN YJJJ"/>
    <property type="match status" value="1"/>
</dbReference>
<dbReference type="InterPro" id="IPR052028">
    <property type="entry name" value="HipA_Ser/Thr_kinase"/>
</dbReference>
<evidence type="ECO:0000259" key="4">
    <source>
        <dbReference type="Pfam" id="PF07804"/>
    </source>
</evidence>
<comment type="similarity">
    <text evidence="1">Belongs to the HipA Ser/Thr kinase family.</text>
</comment>
<feature type="domain" description="HipA N-terminal subdomain 1" evidence="5">
    <location>
        <begin position="20"/>
        <end position="120"/>
    </location>
</feature>
<dbReference type="OrthoDB" id="9805913at2"/>
<dbReference type="RefSeq" id="WP_036511892.1">
    <property type="nucleotide sequence ID" value="NZ_AONB01000013.1"/>
</dbReference>
<proteinExistence type="inferred from homology"/>
<evidence type="ECO:0000256" key="3">
    <source>
        <dbReference type="ARBA" id="ARBA00022777"/>
    </source>
</evidence>
<dbReference type="STRING" id="1229521.D791_02608"/>
<dbReference type="GO" id="GO:0004674">
    <property type="term" value="F:protein serine/threonine kinase activity"/>
    <property type="evidence" value="ECO:0007669"/>
    <property type="project" value="TreeGrafter"/>
</dbReference>
<dbReference type="InterPro" id="IPR012893">
    <property type="entry name" value="HipA-like_C"/>
</dbReference>
<dbReference type="Proteomes" id="UP000019464">
    <property type="component" value="Unassembled WGS sequence"/>
</dbReference>
<name>W9UTI3_9GAMM</name>
<dbReference type="GO" id="GO:0003677">
    <property type="term" value="F:DNA binding"/>
    <property type="evidence" value="ECO:0007669"/>
    <property type="project" value="UniProtKB-KW"/>
</dbReference>
<gene>
    <name evidence="6" type="ORF">D791_02608</name>
</gene>
<evidence type="ECO:0000256" key="2">
    <source>
        <dbReference type="ARBA" id="ARBA00022679"/>
    </source>
</evidence>
<reference evidence="6 7" key="2">
    <citation type="journal article" date="2015" name="Syst. Appl. Microbiol.">
        <title>Nitrincola nitratireducens sp. nov. isolated from a haloalkaline crater lake.</title>
        <authorList>
            <person name="Singh A."/>
            <person name="Vaidya B."/>
            <person name="Tanuku N.R."/>
            <person name="Pinnaka A.K."/>
        </authorList>
    </citation>
    <scope>NUCLEOTIDE SEQUENCE [LARGE SCALE GENOMIC DNA]</scope>
    <source>
        <strain evidence="6 7">AK23</strain>
    </source>
</reference>
<evidence type="ECO:0000256" key="1">
    <source>
        <dbReference type="ARBA" id="ARBA00010164"/>
    </source>
</evidence>
<dbReference type="GO" id="GO:0005829">
    <property type="term" value="C:cytosol"/>
    <property type="evidence" value="ECO:0007669"/>
    <property type="project" value="TreeGrafter"/>
</dbReference>
<dbReference type="EMBL" id="AONB01000013">
    <property type="protein sequence ID" value="EXJ10543.1"/>
    <property type="molecule type" value="Genomic_DNA"/>
</dbReference>
<sequence>MAFKPVQKLVVSRTLSSGKKVVVGVLAQNRHGVFFQYDQAYLSRFENLSPFAIHFDASLQQAPKTPHGGLHGVFADALPDGWGLLLQDRVFRQHDLLPASITAMDRLAFVGNSAMGALSFSPTSEYVEKSNEEISLDKLGLNAQAIFDGQTEVVLAELIAAGSSGGARPKAQVYFDDDNPNLCRTTPKPNDEAWLVKFTSANLALGHEESVCEAAHLTLAEQAGLKPPIWKLLNAPQRSGAEKWLALRRFDYVNNPDGSSGRLHLHSACGLLDADFRSPSLDYEDLIKATRMLCKSPAAGQLQFKRAIFNLLVCNQDDHSKNWAFLQSDKGEWQPAPFYDVTYSPHPFGEHATSFAGFGKHPPLKALQKLADAAGFARWPIAAQVIKELIEVVSDFNKVATTLGVTRQTACLIAEQIRNSTNAINRTLG</sequence>